<protein>
    <submittedName>
        <fullName evidence="1">Uncharacterized protein</fullName>
    </submittedName>
</protein>
<evidence type="ECO:0000313" key="2">
    <source>
        <dbReference type="Proteomes" id="UP001057402"/>
    </source>
</evidence>
<dbReference type="EMBL" id="CM042884">
    <property type="protein sequence ID" value="KAI4371362.1"/>
    <property type="molecule type" value="Genomic_DNA"/>
</dbReference>
<name>A0ACB9R5T9_9MYRT</name>
<reference evidence="2" key="1">
    <citation type="journal article" date="2023" name="Front. Plant Sci.">
        <title>Chromosomal-level genome assembly of Melastoma candidum provides insights into trichome evolution.</title>
        <authorList>
            <person name="Zhong Y."/>
            <person name="Wu W."/>
            <person name="Sun C."/>
            <person name="Zou P."/>
            <person name="Liu Y."/>
            <person name="Dai S."/>
            <person name="Zhou R."/>
        </authorList>
    </citation>
    <scope>NUCLEOTIDE SEQUENCE [LARGE SCALE GENOMIC DNA]</scope>
</reference>
<proteinExistence type="predicted"/>
<organism evidence="1 2">
    <name type="scientific">Melastoma candidum</name>
    <dbReference type="NCBI Taxonomy" id="119954"/>
    <lineage>
        <taxon>Eukaryota</taxon>
        <taxon>Viridiplantae</taxon>
        <taxon>Streptophyta</taxon>
        <taxon>Embryophyta</taxon>
        <taxon>Tracheophyta</taxon>
        <taxon>Spermatophyta</taxon>
        <taxon>Magnoliopsida</taxon>
        <taxon>eudicotyledons</taxon>
        <taxon>Gunneridae</taxon>
        <taxon>Pentapetalae</taxon>
        <taxon>rosids</taxon>
        <taxon>malvids</taxon>
        <taxon>Myrtales</taxon>
        <taxon>Melastomataceae</taxon>
        <taxon>Melastomatoideae</taxon>
        <taxon>Melastomateae</taxon>
        <taxon>Melastoma</taxon>
    </lineage>
</organism>
<sequence length="398" mass="44786">MKREKKEVSGKLSCRVRARVGKSHGDVSVKKKKLLHVDSQKHDRKSRKKSAESASLVVSASADCVMERAKEIQSSLPPELPTFIKSMLPSHVAGGFWLGLPKRFCDLHLPKQNSPVFLEDEDGKVYETKYLSEKVGLSAGWRGYSIAHGLREGDVLVFQLVEPCHWKVFLSRTDNLDEVDGALSLLQLFPSCKGLKKRKYEQMGGKSSPEMSRKMSVEVLSPEQDRPEEADQVSEILDGIRLCEFRVRFEDIKQAADFVVAVDGLVISGELTTYVRNKYYNLCLSKKHFLHENLVKGLNCKLVVGIISETVNIADAIHSAKVTISAEDFKVWETTLRAFQDLGMDVGFLLTRLGRLMTLAAVWKSLTDEQRNADEKLVEAENIASLELIFQADAMRKW</sequence>
<gene>
    <name evidence="1" type="ORF">MLD38_019607</name>
</gene>
<evidence type="ECO:0000313" key="1">
    <source>
        <dbReference type="EMBL" id="KAI4371362.1"/>
    </source>
</evidence>
<dbReference type="Proteomes" id="UP001057402">
    <property type="component" value="Chromosome 5"/>
</dbReference>
<accession>A0ACB9R5T9</accession>
<keyword evidence="2" id="KW-1185">Reference proteome</keyword>
<comment type="caution">
    <text evidence="1">The sequence shown here is derived from an EMBL/GenBank/DDBJ whole genome shotgun (WGS) entry which is preliminary data.</text>
</comment>